<name>A0AAP2DGM4_9BACT</name>
<dbReference type="EMBL" id="JAHESF010000003">
    <property type="protein sequence ID" value="MBT1695945.1"/>
    <property type="molecule type" value="Genomic_DNA"/>
</dbReference>
<dbReference type="AlphaFoldDB" id="A0AAP2DGM4"/>
<dbReference type="Proteomes" id="UP001319200">
    <property type="component" value="Unassembled WGS sequence"/>
</dbReference>
<evidence type="ECO:0000313" key="1">
    <source>
        <dbReference type="EMBL" id="MBT1695945.1"/>
    </source>
</evidence>
<reference evidence="1 2" key="1">
    <citation type="submission" date="2021-05" db="EMBL/GenBank/DDBJ databases">
        <title>A Polyphasic approach of four new species of the genus Ohtaekwangia: Ohtaekwangia histidinii sp. nov., Ohtaekwangia cretensis sp. nov., Ohtaekwangia indiensis sp. nov., Ohtaekwangia reichenbachii sp. nov. from diverse environment.</title>
        <authorList>
            <person name="Octaviana S."/>
        </authorList>
    </citation>
    <scope>NUCLEOTIDE SEQUENCE [LARGE SCALE GENOMIC DNA]</scope>
    <source>
        <strain evidence="1 2">PWU4</strain>
    </source>
</reference>
<dbReference type="PANTHER" id="PTHR39186:SF1">
    <property type="entry name" value="DUF2071 DOMAIN-CONTAINING PROTEIN"/>
    <property type="match status" value="1"/>
</dbReference>
<comment type="caution">
    <text evidence="1">The sequence shown here is derived from an EMBL/GenBank/DDBJ whole genome shotgun (WGS) entry which is preliminary data.</text>
</comment>
<protein>
    <submittedName>
        <fullName evidence="1">DUF2071 domain-containing protein</fullName>
    </submittedName>
</protein>
<evidence type="ECO:0000313" key="2">
    <source>
        <dbReference type="Proteomes" id="UP001319200"/>
    </source>
</evidence>
<dbReference type="RefSeq" id="WP_254160774.1">
    <property type="nucleotide sequence ID" value="NZ_JAHESF010000003.1"/>
</dbReference>
<dbReference type="PANTHER" id="PTHR39186">
    <property type="entry name" value="DUF2071 FAMILY PROTEIN"/>
    <property type="match status" value="1"/>
</dbReference>
<dbReference type="Pfam" id="PF09844">
    <property type="entry name" value="DUF2071"/>
    <property type="match status" value="1"/>
</dbReference>
<sequence>MDLLKRIPIHYRGELHDVRLVNFSVDLEEVKHRVPAHIKIRDFNGRAMISMVDVQLKKMRPVLLPFVRFNYRHIAFRLLVDDSGYNNGTSKGIFFLRAFTDKPLMVAGGRMLTDYNLESAHIEAHGNTVLIAQGNKHVRYCIGEPTPAVNDDLKQTIGALDRAYSVLGNTVRVINIQREKWPIQSVHCTGFENTFFRSARFEGAFRVFETIYYDWFPPKALAAIVPPSCAAATVGTHTS</sequence>
<proteinExistence type="predicted"/>
<dbReference type="InterPro" id="IPR018644">
    <property type="entry name" value="DUF2071"/>
</dbReference>
<keyword evidence="2" id="KW-1185">Reference proteome</keyword>
<gene>
    <name evidence="1" type="ORF">KK083_03595</name>
</gene>
<accession>A0AAP2DGM4</accession>
<organism evidence="1 2">
    <name type="scientific">Chryseosolibacter histidini</name>
    <dbReference type="NCBI Taxonomy" id="2782349"/>
    <lineage>
        <taxon>Bacteria</taxon>
        <taxon>Pseudomonadati</taxon>
        <taxon>Bacteroidota</taxon>
        <taxon>Cytophagia</taxon>
        <taxon>Cytophagales</taxon>
        <taxon>Chryseotaleaceae</taxon>
        <taxon>Chryseosolibacter</taxon>
    </lineage>
</organism>